<comment type="caution">
    <text evidence="15">The sequence shown here is derived from an EMBL/GenBank/DDBJ whole genome shotgun (WGS) entry which is preliminary data.</text>
</comment>
<evidence type="ECO:0000256" key="6">
    <source>
        <dbReference type="ARBA" id="ARBA00022741"/>
    </source>
</evidence>
<feature type="domain" description="Alpha-glucan water dikinase-like N-terminal Ig-like" evidence="14">
    <location>
        <begin position="357"/>
        <end position="477"/>
    </location>
</feature>
<evidence type="ECO:0008006" key="17">
    <source>
        <dbReference type="Google" id="ProtNLM"/>
    </source>
</evidence>
<dbReference type="InterPro" id="IPR054481">
    <property type="entry name" value="GWD1_pHisD"/>
</dbReference>
<keyword evidence="6" id="KW-0547">Nucleotide-binding</keyword>
<comment type="subunit">
    <text evidence="3">Homodimer.</text>
</comment>
<evidence type="ECO:0000259" key="14">
    <source>
        <dbReference type="Pfam" id="PF23166"/>
    </source>
</evidence>
<name>A0AAV9J1C8_CYACA</name>
<evidence type="ECO:0000256" key="5">
    <source>
        <dbReference type="ARBA" id="ARBA00022723"/>
    </source>
</evidence>
<evidence type="ECO:0000259" key="12">
    <source>
        <dbReference type="Pfam" id="PF01326"/>
    </source>
</evidence>
<feature type="domain" description="Pyruvate phosphate dikinase AMP/ATP-binding" evidence="12">
    <location>
        <begin position="1370"/>
        <end position="1571"/>
    </location>
</feature>
<dbReference type="Pfam" id="PF23166">
    <property type="entry name" value="Ig_N_CWD1"/>
    <property type="match status" value="3"/>
</dbReference>
<evidence type="ECO:0000256" key="1">
    <source>
        <dbReference type="ARBA" id="ARBA00001946"/>
    </source>
</evidence>
<dbReference type="GO" id="GO:0016301">
    <property type="term" value="F:kinase activity"/>
    <property type="evidence" value="ECO:0007669"/>
    <property type="project" value="UniProtKB-KW"/>
</dbReference>
<dbReference type="PANTHER" id="PTHR46999">
    <property type="entry name" value="ALPHA-GLUCAN WATER DIKINASE 1, CHLOROPLASTIC-RELATED"/>
    <property type="match status" value="1"/>
</dbReference>
<dbReference type="Pfam" id="PF22973">
    <property type="entry name" value="GWD1_pHisD"/>
    <property type="match status" value="1"/>
</dbReference>
<evidence type="ECO:0000256" key="2">
    <source>
        <dbReference type="ARBA" id="ARBA00007837"/>
    </source>
</evidence>
<proteinExistence type="inferred from homology"/>
<evidence type="ECO:0000259" key="13">
    <source>
        <dbReference type="Pfam" id="PF22973"/>
    </source>
</evidence>
<keyword evidence="7" id="KW-0418">Kinase</keyword>
<dbReference type="InterPro" id="IPR056301">
    <property type="entry name" value="GWD-like_N_Ig"/>
</dbReference>
<dbReference type="Proteomes" id="UP001301350">
    <property type="component" value="Unassembled WGS sequence"/>
</dbReference>
<evidence type="ECO:0000256" key="3">
    <source>
        <dbReference type="ARBA" id="ARBA00011738"/>
    </source>
</evidence>
<comment type="similarity">
    <text evidence="2">Belongs to the PEP-utilizing enzyme family.</text>
</comment>
<organism evidence="15 16">
    <name type="scientific">Cyanidium caldarium</name>
    <name type="common">Red alga</name>
    <dbReference type="NCBI Taxonomy" id="2771"/>
    <lineage>
        <taxon>Eukaryota</taxon>
        <taxon>Rhodophyta</taxon>
        <taxon>Bangiophyceae</taxon>
        <taxon>Cyanidiales</taxon>
        <taxon>Cyanidiaceae</taxon>
        <taxon>Cyanidium</taxon>
    </lineage>
</organism>
<dbReference type="InterPro" id="IPR002192">
    <property type="entry name" value="PPDK_AMP/ATP-bd"/>
</dbReference>
<feature type="domain" description="Alpha-glucan water dikinase phosphohistidine-like" evidence="13">
    <location>
        <begin position="1101"/>
        <end position="1207"/>
    </location>
</feature>
<evidence type="ECO:0000256" key="9">
    <source>
        <dbReference type="ARBA" id="ARBA00022842"/>
    </source>
</evidence>
<dbReference type="Gene3D" id="3.30.1490.20">
    <property type="entry name" value="ATP-grasp fold, A domain"/>
    <property type="match status" value="1"/>
</dbReference>
<comment type="cofactor">
    <cofactor evidence="1">
        <name>Mg(2+)</name>
        <dbReference type="ChEBI" id="CHEBI:18420"/>
    </cofactor>
</comment>
<feature type="region of interest" description="Disordered" evidence="11">
    <location>
        <begin position="73"/>
        <end position="94"/>
    </location>
</feature>
<evidence type="ECO:0000256" key="8">
    <source>
        <dbReference type="ARBA" id="ARBA00022840"/>
    </source>
</evidence>
<protein>
    <recommendedName>
        <fullName evidence="17">Pyruvate phosphate dikinase AMP/ATP-binding domain-containing protein</fullName>
    </recommendedName>
</protein>
<dbReference type="Gene3D" id="3.30.470.20">
    <property type="entry name" value="ATP-grasp fold, B domain"/>
    <property type="match status" value="1"/>
</dbReference>
<keyword evidence="5" id="KW-0479">Metal-binding</keyword>
<feature type="domain" description="Alpha-glucan water dikinase-like N-terminal Ig-like" evidence="14">
    <location>
        <begin position="534"/>
        <end position="636"/>
    </location>
</feature>
<accession>A0AAV9J1C8</accession>
<dbReference type="EMBL" id="JANCYW010000014">
    <property type="protein sequence ID" value="KAK4537828.1"/>
    <property type="molecule type" value="Genomic_DNA"/>
</dbReference>
<evidence type="ECO:0000256" key="4">
    <source>
        <dbReference type="ARBA" id="ARBA00022679"/>
    </source>
</evidence>
<dbReference type="InterPro" id="IPR013815">
    <property type="entry name" value="ATP_grasp_subdomain_1"/>
</dbReference>
<gene>
    <name evidence="15" type="ORF">CDCA_CDCA14G3853</name>
</gene>
<sequence>MVLEASRVSTAGIPLRVPLFERAYVLEGVLDRADGDAAGAALFVTVYATERPRSTFDETAGPVGTADEAALDGNGDEVGAAAEGDGGAPSGSDPGELQLVCRFRIVAVTSEEQDTLRRSGSEVPRALRERIGRAGAATAEAAALLSSPLYLHWGVAYEHANAWCLPPSDILPVKTFRADAIAVRTEFPARRPQLSIRIPLSGSDDESKRIPLGVKAVLFRPSDSRYFKDGRKDFFVPVWDSVCTWAVQHVAEVDGGQEEREESAIRSLRQAVVHGGFGGAYRPLSRDNSVDSVAPAQVVQASGSSSALARLSSSASSLERIAHASPRRSRSLRPLRNLEIGGQVTFEREFGHVGRGNKGALDVYVQHFADAHQYVVRMSTNVPDLTLHWGVGQRKPSQWTLPPRSSWPEGVSRQADAIAVQSDFQPDPEAPGVWTLEIPFSDSGAEEQRAPAAMTFVLYERASNFWSNNGNNNFVVPVAPERESPVDRIYQRHVQKQAAQPETEGELPAGSILAVNQRDLDDAGAAVLVFQFDGSAYVLELYTDCEGLVLHWGIAKHRITEFLLPEDTVSYEAVGPTEPFGNKALRTQLIKHRNIAGVYYGRIAVAKQGAPKALVLVLYRPATDRWYRADGGGNFVLGMEEGAAKALPGSAGCHADIADKIIEAEVEYGSWTLMHRYNMANDLLQSRRDQLDADLMQLLYVWLRYSYTRHLDWQRAYNTTPRVLAHAQDQLTGSLGRIYVQRPELRLWARLCLVLLGRGGGNGQRIRDDILRIMHKHRIPETAGHFMEQWHQKLHNNTTPDDVVICEAYLAFLRSDGDADVFYDALAAGGVTRERLASYERPIRAPVKLYACDTEALIGDFEAYLHVLKSVHTGTDLAVVYEHARDALDAQLQHRLEQIVQERDDHMQDVHGAMELVALVSETRKMLRGTLASEGDARKARDLVSVDLALDALLRLCFEAHGLAGQLAEGDIDVAANALVLLTENVGWSMESVAFSEGAYDLGALLYARQDGPIADPLDGHLRLHAAVARITEDVAHEVVDRLQSSLRDKAYYLGTGCGVPDEAVALFVEEVIRGQLAFALSQLLRALEPGMRQRAQLGDWQIISAGACGGVATHLPDLLSVQYRRFEQPTVALVERIAGEEDIPAGVVGVLTTDTVDILSHSAVRARNEHVVLATCYNRDTFHSLVQQHEGQPVALTCRGDGEVEVTRADAAAATHQAGQATARNAAATSATRQTASQKCIEVRPQRLVLPRDAFSRRVGGSKSGSLAELAQVVPDWIRIPPSALLPFGVCEQVLASAVNAPRQRDYQALQQQLERDAEEDDCRALLAQLRHCIEQLQPPPPLEEQLQTTLQAAGFASADAWDWPAAWTAIKRVWSSKFNDRAFLALRKQSGGRSLRDIYMAVLVQEAVPADYAFVLHTRNPLNDDADQLYGELVCGLGEVLVGNHPGRGLGFVYGKHDRSVRIRNYPSKLHALRCPRGGLIFRSDSNGEDLEEFAGAGLYDSVLAHPPEQTIVRYREQEVLQDRQRLEALLKRIGQCGAEVERHCGGRPQDIEGCVAGEDIYVVQARPQV</sequence>
<dbReference type="GO" id="GO:0005524">
    <property type="term" value="F:ATP binding"/>
    <property type="evidence" value="ECO:0007669"/>
    <property type="project" value="UniProtKB-KW"/>
</dbReference>
<evidence type="ECO:0000313" key="15">
    <source>
        <dbReference type="EMBL" id="KAK4537828.1"/>
    </source>
</evidence>
<evidence type="ECO:0000256" key="11">
    <source>
        <dbReference type="SAM" id="MobiDB-lite"/>
    </source>
</evidence>
<feature type="domain" description="Alpha-glucan water dikinase-like N-terminal Ig-like" evidence="14">
    <location>
        <begin position="145"/>
        <end position="237"/>
    </location>
</feature>
<keyword evidence="4" id="KW-0808">Transferase</keyword>
<keyword evidence="8" id="KW-0067">ATP-binding</keyword>
<dbReference type="PANTHER" id="PTHR46999:SF1">
    <property type="entry name" value="ALPHA-GLUCAN WATER DIKINASE 1, CHLOROPLASTIC"/>
    <property type="match status" value="1"/>
</dbReference>
<evidence type="ECO:0000256" key="7">
    <source>
        <dbReference type="ARBA" id="ARBA00022777"/>
    </source>
</evidence>
<dbReference type="SUPFAM" id="SSF56059">
    <property type="entry name" value="Glutathione synthetase ATP-binding domain-like"/>
    <property type="match status" value="1"/>
</dbReference>
<keyword evidence="9" id="KW-0460">Magnesium</keyword>
<keyword evidence="10" id="KW-0119">Carbohydrate metabolism</keyword>
<evidence type="ECO:0000313" key="16">
    <source>
        <dbReference type="Proteomes" id="UP001301350"/>
    </source>
</evidence>
<dbReference type="GO" id="GO:0046872">
    <property type="term" value="F:metal ion binding"/>
    <property type="evidence" value="ECO:0007669"/>
    <property type="project" value="UniProtKB-KW"/>
</dbReference>
<keyword evidence="16" id="KW-1185">Reference proteome</keyword>
<reference evidence="15 16" key="1">
    <citation type="submission" date="2022-07" db="EMBL/GenBank/DDBJ databases">
        <title>Genome-wide signatures of adaptation to extreme environments.</title>
        <authorList>
            <person name="Cho C.H."/>
            <person name="Yoon H.S."/>
        </authorList>
    </citation>
    <scope>NUCLEOTIDE SEQUENCE [LARGE SCALE GENOMIC DNA]</scope>
    <source>
        <strain evidence="15 16">DBV 063 E5</strain>
    </source>
</reference>
<dbReference type="Pfam" id="PF01326">
    <property type="entry name" value="PPDK_N"/>
    <property type="match status" value="1"/>
</dbReference>
<evidence type="ECO:0000256" key="10">
    <source>
        <dbReference type="ARBA" id="ARBA00023277"/>
    </source>
</evidence>